<evidence type="ECO:0000256" key="3">
    <source>
        <dbReference type="ARBA" id="ARBA00023163"/>
    </source>
</evidence>
<keyword evidence="3" id="KW-0804">Transcription</keyword>
<dbReference type="FunFam" id="1.10.260.40:FF:000018">
    <property type="entry name" value="Multiprotein bridging factor 1"/>
    <property type="match status" value="1"/>
</dbReference>
<protein>
    <submittedName>
        <fullName evidence="6">Multiprotein bridging factor 1/Helix-turn-helix, putative</fullName>
    </submittedName>
</protein>
<dbReference type="VEuPathDB" id="TriTrypDB:ADEAN_000499200"/>
<feature type="region of interest" description="Disordered" evidence="4">
    <location>
        <begin position="1"/>
        <end position="36"/>
    </location>
</feature>
<keyword evidence="7" id="KW-1185">Reference proteome</keyword>
<dbReference type="AlphaFoldDB" id="A0A7G2CF55"/>
<proteinExistence type="predicted"/>
<evidence type="ECO:0000256" key="2">
    <source>
        <dbReference type="ARBA" id="ARBA00023125"/>
    </source>
</evidence>
<keyword evidence="1" id="KW-0805">Transcription regulation</keyword>
<reference evidence="6 7" key="1">
    <citation type="submission" date="2020-08" db="EMBL/GenBank/DDBJ databases">
        <authorList>
            <person name="Newling K."/>
            <person name="Davey J."/>
            <person name="Forrester S."/>
        </authorList>
    </citation>
    <scope>NUCLEOTIDE SEQUENCE [LARGE SCALE GENOMIC DNA]</scope>
    <source>
        <strain evidence="7">Crithidia deanei Carvalho (ATCC PRA-265)</strain>
    </source>
</reference>
<dbReference type="EMBL" id="LR877153">
    <property type="protein sequence ID" value="CAD2217514.1"/>
    <property type="molecule type" value="Genomic_DNA"/>
</dbReference>
<dbReference type="InterPro" id="IPR001387">
    <property type="entry name" value="Cro/C1-type_HTH"/>
</dbReference>
<dbReference type="GO" id="GO:0005634">
    <property type="term" value="C:nucleus"/>
    <property type="evidence" value="ECO:0007669"/>
    <property type="project" value="TreeGrafter"/>
</dbReference>
<evidence type="ECO:0000259" key="5">
    <source>
        <dbReference type="PROSITE" id="PS50943"/>
    </source>
</evidence>
<dbReference type="SMART" id="SM00530">
    <property type="entry name" value="HTH_XRE"/>
    <property type="match status" value="1"/>
</dbReference>
<feature type="domain" description="HTH cro/C1-type" evidence="5">
    <location>
        <begin position="90"/>
        <end position="141"/>
    </location>
</feature>
<evidence type="ECO:0000256" key="4">
    <source>
        <dbReference type="SAM" id="MobiDB-lite"/>
    </source>
</evidence>
<evidence type="ECO:0000256" key="1">
    <source>
        <dbReference type="ARBA" id="ARBA00023015"/>
    </source>
</evidence>
<dbReference type="Pfam" id="PF08523">
    <property type="entry name" value="MBF1"/>
    <property type="match status" value="1"/>
</dbReference>
<dbReference type="Gene3D" id="1.10.260.40">
    <property type="entry name" value="lambda repressor-like DNA-binding domains"/>
    <property type="match status" value="1"/>
</dbReference>
<dbReference type="PANTHER" id="PTHR10245:SF15">
    <property type="entry name" value="ENDOTHELIAL DIFFERENTIATION-RELATED FACTOR 1"/>
    <property type="match status" value="1"/>
</dbReference>
<dbReference type="SUPFAM" id="SSF47413">
    <property type="entry name" value="lambda repressor-like DNA-binding domains"/>
    <property type="match status" value="1"/>
</dbReference>
<dbReference type="InterPro" id="IPR013729">
    <property type="entry name" value="MBF1_N"/>
</dbReference>
<dbReference type="Pfam" id="PF01381">
    <property type="entry name" value="HTH_3"/>
    <property type="match status" value="1"/>
</dbReference>
<dbReference type="PROSITE" id="PS50943">
    <property type="entry name" value="HTH_CROC1"/>
    <property type="match status" value="1"/>
</dbReference>
<dbReference type="PANTHER" id="PTHR10245">
    <property type="entry name" value="ENDOTHELIAL DIFFERENTIATION-RELATED FACTOR 1 MULTIPROTEIN BRIDGING FACTOR 1"/>
    <property type="match status" value="1"/>
</dbReference>
<organism evidence="6 7">
    <name type="scientific">Angomonas deanei</name>
    <dbReference type="NCBI Taxonomy" id="59799"/>
    <lineage>
        <taxon>Eukaryota</taxon>
        <taxon>Discoba</taxon>
        <taxon>Euglenozoa</taxon>
        <taxon>Kinetoplastea</taxon>
        <taxon>Metakinetoplastina</taxon>
        <taxon>Trypanosomatida</taxon>
        <taxon>Trypanosomatidae</taxon>
        <taxon>Strigomonadinae</taxon>
        <taxon>Angomonas</taxon>
    </lineage>
</organism>
<dbReference type="InterPro" id="IPR010982">
    <property type="entry name" value="Lambda_DNA-bd_dom_sf"/>
</dbReference>
<dbReference type="OrthoDB" id="10253401at2759"/>
<accession>A0A7G2CF55</accession>
<dbReference type="CDD" id="cd00093">
    <property type="entry name" value="HTH_XRE"/>
    <property type="match status" value="1"/>
</dbReference>
<evidence type="ECO:0000313" key="7">
    <source>
        <dbReference type="Proteomes" id="UP000515908"/>
    </source>
</evidence>
<name>A0A7G2CF55_9TRYP</name>
<keyword evidence="2" id="KW-0238">DNA-binding</keyword>
<gene>
    <name evidence="6" type="ORF">ADEAN_000499200</name>
</gene>
<evidence type="ECO:0000313" key="6">
    <source>
        <dbReference type="EMBL" id="CAD2217514.1"/>
    </source>
</evidence>
<dbReference type="GO" id="GO:0003677">
    <property type="term" value="F:DNA binding"/>
    <property type="evidence" value="ECO:0007669"/>
    <property type="project" value="UniProtKB-KW"/>
</dbReference>
<sequence>MSSKAHPSGQDWEPQVYNVHKKNTTGTQRKVNEHDANKAIQSGQAVAVQRKEHLKMNQQAASAGANAKKLDEDHETLKVKKIDPQVRMRIQRARQELNWTQADLAQKISERVTVVTEYENGKAVPEERILVKMEKAFGIYLRGAKAGQEFGKVRPTPKPAQD</sequence>
<dbReference type="Proteomes" id="UP000515908">
    <property type="component" value="Chromosome 09"/>
</dbReference>